<sequence>MLKKSKFLLLPVCLFASSMAASAEDGTITFTGTISDATCIVEGGTEAGLTPSGTFTVNLKPVSTTALSAAGKKAGDTPFYISLSGADCPNGKFANVSWEQAASTKIDSATGNLQNSTATGSATKVQVVLSDENKQAIDLRQAVTDPTTGKKISNNAARFDYWAQYIATGGASTAGTVNTDIVYSIIYN</sequence>
<dbReference type="Proteomes" id="UP000734343">
    <property type="component" value="Unassembled WGS sequence"/>
</dbReference>
<feature type="domain" description="Fimbrial-type adhesion" evidence="3">
    <location>
        <begin position="28"/>
        <end position="187"/>
    </location>
</feature>
<dbReference type="PANTHER" id="PTHR33420">
    <property type="entry name" value="FIMBRIAL SUBUNIT ELFA-RELATED"/>
    <property type="match status" value="1"/>
</dbReference>
<keyword evidence="5" id="KW-1185">Reference proteome</keyword>
<accession>A0ABS6LW19</accession>
<evidence type="ECO:0000259" key="3">
    <source>
        <dbReference type="Pfam" id="PF00419"/>
    </source>
</evidence>
<evidence type="ECO:0000256" key="2">
    <source>
        <dbReference type="SAM" id="SignalP"/>
    </source>
</evidence>
<dbReference type="Pfam" id="PF00419">
    <property type="entry name" value="Fimbrial"/>
    <property type="match status" value="1"/>
</dbReference>
<keyword evidence="1 2" id="KW-0732">Signal</keyword>
<dbReference type="PANTHER" id="PTHR33420:SF3">
    <property type="entry name" value="FIMBRIAL SUBUNIT ELFA"/>
    <property type="match status" value="1"/>
</dbReference>
<feature type="signal peptide" evidence="2">
    <location>
        <begin position="1"/>
        <end position="23"/>
    </location>
</feature>
<dbReference type="InterPro" id="IPR000259">
    <property type="entry name" value="Adhesion_dom_fimbrial"/>
</dbReference>
<name>A0ABS6LW19_9GAMM</name>
<evidence type="ECO:0000256" key="1">
    <source>
        <dbReference type="ARBA" id="ARBA00022729"/>
    </source>
</evidence>
<dbReference type="InterPro" id="IPR050263">
    <property type="entry name" value="Bact_Fimbrial_Adh_Pro"/>
</dbReference>
<dbReference type="EMBL" id="JAFMOW010000063">
    <property type="protein sequence ID" value="MBU9856288.1"/>
    <property type="molecule type" value="Genomic_DNA"/>
</dbReference>
<feature type="chain" id="PRO_5047173254" evidence="2">
    <location>
        <begin position="24"/>
        <end position="188"/>
    </location>
</feature>
<evidence type="ECO:0000313" key="4">
    <source>
        <dbReference type="EMBL" id="MBU9856288.1"/>
    </source>
</evidence>
<dbReference type="RefSeq" id="WP_217173603.1">
    <property type="nucleotide sequence ID" value="NZ_JAFMOW010000063.1"/>
</dbReference>
<organism evidence="4 5">
    <name type="scientific">Rahnella bonaserana</name>
    <dbReference type="NCBI Taxonomy" id="2816248"/>
    <lineage>
        <taxon>Bacteria</taxon>
        <taxon>Pseudomonadati</taxon>
        <taxon>Pseudomonadota</taxon>
        <taxon>Gammaproteobacteria</taxon>
        <taxon>Enterobacterales</taxon>
        <taxon>Yersiniaceae</taxon>
        <taxon>Rahnella</taxon>
    </lineage>
</organism>
<comment type="caution">
    <text evidence="4">The sequence shown here is derived from an EMBL/GenBank/DDBJ whole genome shotgun (WGS) entry which is preliminary data.</text>
</comment>
<proteinExistence type="predicted"/>
<evidence type="ECO:0000313" key="5">
    <source>
        <dbReference type="Proteomes" id="UP000734343"/>
    </source>
</evidence>
<reference evidence="4 5" key="1">
    <citation type="submission" date="2021-03" db="EMBL/GenBank/DDBJ databases">
        <title>Five novel Rahnella species.</title>
        <authorList>
            <person name="Brady C."/>
            <person name="Asselin J."/>
            <person name="Beer S."/>
            <person name="Bruberg M.B."/>
            <person name="Crampton B."/>
            <person name="Venter S."/>
            <person name="Arnold D."/>
            <person name="Denman S."/>
        </authorList>
    </citation>
    <scope>NUCLEOTIDE SEQUENCE [LARGE SCALE GENOMIC DNA]</scope>
    <source>
        <strain evidence="4 5">H11b</strain>
    </source>
</reference>
<gene>
    <name evidence="4" type="ORF">J1778_13465</name>
</gene>
<protein>
    <submittedName>
        <fullName evidence="4">Type 1 fimbrial protein</fullName>
    </submittedName>
</protein>